<organism evidence="1 2">
    <name type="scientific">Eretmocerus hayati</name>
    <dbReference type="NCBI Taxonomy" id="131215"/>
    <lineage>
        <taxon>Eukaryota</taxon>
        <taxon>Metazoa</taxon>
        <taxon>Ecdysozoa</taxon>
        <taxon>Arthropoda</taxon>
        <taxon>Hexapoda</taxon>
        <taxon>Insecta</taxon>
        <taxon>Pterygota</taxon>
        <taxon>Neoptera</taxon>
        <taxon>Endopterygota</taxon>
        <taxon>Hymenoptera</taxon>
        <taxon>Apocrita</taxon>
        <taxon>Proctotrupomorpha</taxon>
        <taxon>Chalcidoidea</taxon>
        <taxon>Aphelinidae</taxon>
        <taxon>Aphelininae</taxon>
        <taxon>Eretmocerus</taxon>
    </lineage>
</organism>
<gene>
    <name evidence="1" type="ORF">QAD02_019159</name>
</gene>
<proteinExistence type="predicted"/>
<dbReference type="EMBL" id="CM056741">
    <property type="protein sequence ID" value="KAJ8683367.1"/>
    <property type="molecule type" value="Genomic_DNA"/>
</dbReference>
<protein>
    <submittedName>
        <fullName evidence="1">Uncharacterized protein</fullName>
    </submittedName>
</protein>
<dbReference type="Proteomes" id="UP001239111">
    <property type="component" value="Chromosome 1"/>
</dbReference>
<name>A0ACC2PLW9_9HYME</name>
<evidence type="ECO:0000313" key="2">
    <source>
        <dbReference type="Proteomes" id="UP001239111"/>
    </source>
</evidence>
<evidence type="ECO:0000313" key="1">
    <source>
        <dbReference type="EMBL" id="KAJ8683367.1"/>
    </source>
</evidence>
<accession>A0ACC2PLW9</accession>
<reference evidence="1" key="1">
    <citation type="submission" date="2023-04" db="EMBL/GenBank/DDBJ databases">
        <title>A chromosome-level genome assembly of the parasitoid wasp Eretmocerus hayati.</title>
        <authorList>
            <person name="Zhong Y."/>
            <person name="Liu S."/>
            <person name="Liu Y."/>
        </authorList>
    </citation>
    <scope>NUCLEOTIDE SEQUENCE</scope>
    <source>
        <strain evidence="1">ZJU_SS_LIU_2023</strain>
    </source>
</reference>
<keyword evidence="2" id="KW-1185">Reference proteome</keyword>
<comment type="caution">
    <text evidence="1">The sequence shown here is derived from an EMBL/GenBank/DDBJ whole genome shotgun (WGS) entry which is preliminary data.</text>
</comment>
<sequence>MLLVNWPNCEADKNIMDHLFNYIREELSVFKVNIITPTFGDRTPLVDEIIQGTNQNFVSNNLNYENLTLIQDPVLVKDRIETYGFKKVFERNALTMGIIESKNGSSTRRDIFTMLKYFHALNPLTRGKYILNIITDERITLKSFFQKAWSQDFLDLTVLQWIQNSTTDPGKTRMMSNSTVLRLIIAHSYNPFNRTISEETLTRRTEIFQNKLRNLYKFPLTVYIVPYIKGDYRFKHYLEDLCWYLNCEINLHAWPKSRGTLGNDNSEIVYDLSFPPFFPTHRASRLEDFDEDNLMNIYLPITKSLHFYLKRRKTYETMVSHAALVTFGGLIFIAWIFSMWAYLLNFKERNWSFLNILTAQMGGSIVHHGQMKLSEMIFQMSIYIATFIILTLGADYMFEIFVIRPTLSDITTIKELADSNIDLVMNLVDYTVTRERESNLINNDSGLSKIFNRTRTHVLYQGYGDFCALYRTGLPYVDESINLCTEYSHNDEFILRSDKTWKINKILDPIVVVTGILRLGKISSYKDPLQAMIYKLAEIGLLKKWDARTNDKRAMISRAKYPALKIDEDEEVPLQDQLPPILFIGCILGTVVLIFELIWKRFIEKTKIGKLANAFYRDMYSGSAVGKMSINDPTMPVLERLIFKSVLWKFDAEPIQVSARKIFSGSRDNNHRVQEFVAEIHHHDSNTE</sequence>